<evidence type="ECO:0000256" key="2">
    <source>
        <dbReference type="ARBA" id="ARBA00009410"/>
    </source>
</evidence>
<sequence>MRVLVLGSGVIGTATAWYLARSGCEVTVVDRQPAAALETSYANAGQVSPGYASPWAAPGVPLKALKWLFQRHAPLAITPTGDIHQYLWLAQMLRNCTAERYAINKARMVRLSEYSRDCLDQLRADTGIAYEGRQLGTTQLFRTQAQLDGAAKDIEVLRAYGVPYELLDRAGIARIEPALASAPATLVGALRLPNDQTGDCRLFTQRLAALAAAAGVQFRYGETIDGLHADGDRLDGVRIGGRLERADRYVVALGSYSPQLLAPLGIRLPVYPLKGYSLTLPIRDAALAPMSTILDETYKVAITRFDQRIRVGGMAELAGFDLSLPARRRATLENVVNDLYPRGGELARAEFWTGLRPATPDGTPVVGATGYRNLFLNTGHGTLGWTMACGSGRYLADLIAARQPQISGEGLDIFRYSRGASAPVAEASACAQPVR</sequence>
<keyword evidence="3 7" id="KW-0285">Flavoprotein</keyword>
<comment type="function">
    <text evidence="7">Oxidative deamination of D-amino acids.</text>
</comment>
<evidence type="ECO:0000256" key="6">
    <source>
        <dbReference type="ARBA" id="ARBA00047884"/>
    </source>
</evidence>
<evidence type="ECO:0000256" key="4">
    <source>
        <dbReference type="ARBA" id="ARBA00022827"/>
    </source>
</evidence>
<dbReference type="GO" id="GO:0055130">
    <property type="term" value="P:D-alanine catabolic process"/>
    <property type="evidence" value="ECO:0007669"/>
    <property type="project" value="TreeGrafter"/>
</dbReference>
<evidence type="ECO:0000313" key="10">
    <source>
        <dbReference type="Proteomes" id="UP000045978"/>
    </source>
</evidence>
<dbReference type="PANTHER" id="PTHR13847:SF280">
    <property type="entry name" value="D-AMINO ACID DEHYDROGENASE"/>
    <property type="match status" value="1"/>
</dbReference>
<evidence type="ECO:0000259" key="8">
    <source>
        <dbReference type="Pfam" id="PF01266"/>
    </source>
</evidence>
<evidence type="ECO:0000256" key="1">
    <source>
        <dbReference type="ARBA" id="ARBA00001974"/>
    </source>
</evidence>
<evidence type="ECO:0000256" key="7">
    <source>
        <dbReference type="HAMAP-Rule" id="MF_01202"/>
    </source>
</evidence>
<dbReference type="RefSeq" id="WP_053837282.1">
    <property type="nucleotide sequence ID" value="NZ_CP076251.1"/>
</dbReference>
<dbReference type="Proteomes" id="UP000045978">
    <property type="component" value="Unassembled WGS sequence"/>
</dbReference>
<dbReference type="InterPro" id="IPR006076">
    <property type="entry name" value="FAD-dep_OxRdtase"/>
</dbReference>
<dbReference type="SUPFAM" id="SSF54373">
    <property type="entry name" value="FAD-linked reductases, C-terminal domain"/>
    <property type="match status" value="1"/>
</dbReference>
<evidence type="ECO:0000256" key="5">
    <source>
        <dbReference type="ARBA" id="ARBA00023002"/>
    </source>
</evidence>
<dbReference type="Gene3D" id="3.30.9.10">
    <property type="entry name" value="D-Amino Acid Oxidase, subunit A, domain 2"/>
    <property type="match status" value="1"/>
</dbReference>
<dbReference type="HAMAP" id="MF_01202">
    <property type="entry name" value="DadA"/>
    <property type="match status" value="1"/>
</dbReference>
<reference evidence="9 10" key="1">
    <citation type="submission" date="2015-07" db="EMBL/GenBank/DDBJ databases">
        <authorList>
            <person name="Noorani M."/>
        </authorList>
    </citation>
    <scope>NUCLEOTIDE SEQUENCE [LARGE SCALE GENOMIC DNA]</scope>
    <source>
        <strain evidence="9">LMG730</strain>
    </source>
</reference>
<gene>
    <name evidence="7 9" type="primary">dadA</name>
    <name evidence="9" type="ORF">XTPLMG730_0762</name>
</gene>
<accession>A0A0K2ZFH9</accession>
<comment type="similarity">
    <text evidence="2 7">Belongs to the DadA oxidoreductase family.</text>
</comment>
<dbReference type="GO" id="GO:0005886">
    <property type="term" value="C:plasma membrane"/>
    <property type="evidence" value="ECO:0007669"/>
    <property type="project" value="TreeGrafter"/>
</dbReference>
<dbReference type="AlphaFoldDB" id="A0A0K2ZFH9"/>
<protein>
    <recommendedName>
        <fullName evidence="7">D-amino acid dehydrogenase</fullName>
        <ecNumber evidence="7">1.4.99.-</ecNumber>
    </recommendedName>
</protein>
<dbReference type="GO" id="GO:0008718">
    <property type="term" value="F:D-amino-acid dehydrogenase activity"/>
    <property type="evidence" value="ECO:0007669"/>
    <property type="project" value="UniProtKB-UniRule"/>
</dbReference>
<feature type="domain" description="FAD dependent oxidoreductase" evidence="8">
    <location>
        <begin position="2"/>
        <end position="398"/>
    </location>
</feature>
<feature type="binding site" evidence="7">
    <location>
        <begin position="3"/>
        <end position="17"/>
    </location>
    <ligand>
        <name>FAD</name>
        <dbReference type="ChEBI" id="CHEBI:57692"/>
    </ligand>
</feature>
<dbReference type="EC" id="1.4.99.-" evidence="7"/>
<dbReference type="EMBL" id="CXOJ01000013">
    <property type="protein sequence ID" value="CTP84373.1"/>
    <property type="molecule type" value="Genomic_DNA"/>
</dbReference>
<comment type="catalytic activity">
    <reaction evidence="6 7">
        <text>a D-alpha-amino acid + A + H2O = a 2-oxocarboxylate + AH2 + NH4(+)</text>
        <dbReference type="Rhea" id="RHEA:18125"/>
        <dbReference type="ChEBI" id="CHEBI:13193"/>
        <dbReference type="ChEBI" id="CHEBI:15377"/>
        <dbReference type="ChEBI" id="CHEBI:17499"/>
        <dbReference type="ChEBI" id="CHEBI:28938"/>
        <dbReference type="ChEBI" id="CHEBI:35179"/>
        <dbReference type="ChEBI" id="CHEBI:59871"/>
    </reaction>
</comment>
<organism evidence="9 10">
    <name type="scientific">Xanthomonas graminis pv. phlei</name>
    <dbReference type="NCBI Taxonomy" id="487906"/>
    <lineage>
        <taxon>Bacteria</taxon>
        <taxon>Pseudomonadati</taxon>
        <taxon>Pseudomonadota</taxon>
        <taxon>Gammaproteobacteria</taxon>
        <taxon>Lysobacterales</taxon>
        <taxon>Lysobacteraceae</taxon>
        <taxon>Xanthomonas</taxon>
        <taxon>Xanthomonas translucens group</taxon>
        <taxon>Xanthomonas graminis</taxon>
    </lineage>
</organism>
<dbReference type="NCBIfam" id="NF001933">
    <property type="entry name" value="PRK00711.1"/>
    <property type="match status" value="1"/>
</dbReference>
<dbReference type="Pfam" id="PF01266">
    <property type="entry name" value="DAO"/>
    <property type="match status" value="1"/>
</dbReference>
<keyword evidence="4 7" id="KW-0274">FAD</keyword>
<dbReference type="InterPro" id="IPR023080">
    <property type="entry name" value="DadA"/>
</dbReference>
<comment type="cofactor">
    <cofactor evidence="1 7">
        <name>FAD</name>
        <dbReference type="ChEBI" id="CHEBI:57692"/>
    </cofactor>
</comment>
<evidence type="ECO:0000313" key="9">
    <source>
        <dbReference type="EMBL" id="CTP84373.1"/>
    </source>
</evidence>
<dbReference type="SUPFAM" id="SSF51905">
    <property type="entry name" value="FAD/NAD(P)-binding domain"/>
    <property type="match status" value="1"/>
</dbReference>
<dbReference type="PANTHER" id="PTHR13847">
    <property type="entry name" value="SARCOSINE DEHYDROGENASE-RELATED"/>
    <property type="match status" value="1"/>
</dbReference>
<name>A0A0K2ZFH9_9XANT</name>
<evidence type="ECO:0000256" key="3">
    <source>
        <dbReference type="ARBA" id="ARBA00022630"/>
    </source>
</evidence>
<proteinExistence type="inferred from homology"/>
<dbReference type="Gene3D" id="3.50.50.60">
    <property type="entry name" value="FAD/NAD(P)-binding domain"/>
    <property type="match status" value="2"/>
</dbReference>
<keyword evidence="5 7" id="KW-0560">Oxidoreductase</keyword>
<dbReference type="FunFam" id="3.50.50.60:FF:000020">
    <property type="entry name" value="D-amino acid dehydrogenase"/>
    <property type="match status" value="1"/>
</dbReference>
<dbReference type="GO" id="GO:0005737">
    <property type="term" value="C:cytoplasm"/>
    <property type="evidence" value="ECO:0007669"/>
    <property type="project" value="TreeGrafter"/>
</dbReference>
<dbReference type="InterPro" id="IPR036188">
    <property type="entry name" value="FAD/NAD-bd_sf"/>
</dbReference>